<dbReference type="Proteomes" id="UP000830236">
    <property type="component" value="Chromosome"/>
</dbReference>
<feature type="domain" description="DUF7455" evidence="1">
    <location>
        <begin position="18"/>
        <end position="70"/>
    </location>
</feature>
<dbReference type="RefSeq" id="WP_102239779.1">
    <property type="nucleotide sequence ID" value="NZ_PNHV01000001.1"/>
</dbReference>
<dbReference type="Pfam" id="PF24254">
    <property type="entry name" value="DUF7455"/>
    <property type="match status" value="1"/>
</dbReference>
<evidence type="ECO:0000313" key="3">
    <source>
        <dbReference type="Proteomes" id="UP000830236"/>
    </source>
</evidence>
<reference evidence="2" key="1">
    <citation type="submission" date="2022-05" db="EMBL/GenBank/DDBJ databases">
        <title>Using nanopore sequencing to obtain complete genomes from saliva samples.</title>
        <authorList>
            <person name="Baker J.L."/>
        </authorList>
    </citation>
    <scope>NUCLEOTIDE SEQUENCE</scope>
    <source>
        <strain evidence="2">JCVI-JB-Ag32</strain>
    </source>
</reference>
<evidence type="ECO:0000259" key="1">
    <source>
        <dbReference type="Pfam" id="PF24254"/>
    </source>
</evidence>
<dbReference type="InterPro" id="IPR055878">
    <property type="entry name" value="DUF7455"/>
</dbReference>
<dbReference type="AlphaFoldDB" id="A0A2N6V4B1"/>
<dbReference type="KEGG" id="agh:M3I41_03750"/>
<dbReference type="EMBL" id="CP097095">
    <property type="protein sequence ID" value="UQF80394.1"/>
    <property type="molecule type" value="Genomic_DNA"/>
</dbReference>
<proteinExistence type="predicted"/>
<accession>A0A2N6V4B1</accession>
<evidence type="ECO:0000313" key="2">
    <source>
        <dbReference type="EMBL" id="UQF80394.1"/>
    </source>
</evidence>
<protein>
    <recommendedName>
        <fullName evidence="1">DUF7455 domain-containing protein</fullName>
    </recommendedName>
</protein>
<name>A0A2N6V4B1_9ACTO</name>
<gene>
    <name evidence="2" type="ORF">M3I41_03750</name>
</gene>
<sequence length="71" mass="7718">MNVSSVLNQSGSQAVEPLNVADRCDLCGARAYMRAVLMNGPLLFCAHHGKANLEALRAQALRIDDFTDELD</sequence>
<organism evidence="2 3">
    <name type="scientific">Actinomyces graevenitzii</name>
    <dbReference type="NCBI Taxonomy" id="55565"/>
    <lineage>
        <taxon>Bacteria</taxon>
        <taxon>Bacillati</taxon>
        <taxon>Actinomycetota</taxon>
        <taxon>Actinomycetes</taxon>
        <taxon>Actinomycetales</taxon>
        <taxon>Actinomycetaceae</taxon>
        <taxon>Actinomyces</taxon>
    </lineage>
</organism>